<keyword evidence="3" id="KW-1185">Reference proteome</keyword>
<dbReference type="AlphaFoldDB" id="A0A2I8VQG1"/>
<dbReference type="Proteomes" id="UP000236584">
    <property type="component" value="Plasmid unnamed1"/>
</dbReference>
<dbReference type="Gene3D" id="3.40.720.10">
    <property type="entry name" value="Alkaline Phosphatase, subunit A"/>
    <property type="match status" value="1"/>
</dbReference>
<keyword evidence="2" id="KW-0614">Plasmid</keyword>
<dbReference type="InterPro" id="IPR000917">
    <property type="entry name" value="Sulfatase_N"/>
</dbReference>
<dbReference type="PANTHER" id="PTHR43751">
    <property type="entry name" value="SULFATASE"/>
    <property type="match status" value="1"/>
</dbReference>
<feature type="domain" description="Sulfatase N-terminal" evidence="1">
    <location>
        <begin position="3"/>
        <end position="86"/>
    </location>
</feature>
<dbReference type="EMBL" id="CP026310">
    <property type="protein sequence ID" value="AUV84145.1"/>
    <property type="molecule type" value="Genomic_DNA"/>
</dbReference>
<reference evidence="2 3" key="1">
    <citation type="submission" date="2018-01" db="EMBL/GenBank/DDBJ databases">
        <title>Complete genome sequence of Salinigranum rubrum GX10T, an extremely halophilic archaeon isolated from a marine solar saltern.</title>
        <authorList>
            <person name="Han S."/>
        </authorList>
    </citation>
    <scope>NUCLEOTIDE SEQUENCE [LARGE SCALE GENOMIC DNA]</scope>
    <source>
        <strain evidence="2 3">GX10</strain>
        <plasmid evidence="3">Plasmid unnamed1</plasmid>
    </source>
</reference>
<evidence type="ECO:0000313" key="2">
    <source>
        <dbReference type="EMBL" id="AUV84145.1"/>
    </source>
</evidence>
<name>A0A2I8VQG1_9EURY</name>
<dbReference type="KEGG" id="srub:C2R22_21430"/>
<dbReference type="OrthoDB" id="3164at2157"/>
<dbReference type="Pfam" id="PF00884">
    <property type="entry name" value="Sulfatase"/>
    <property type="match status" value="1"/>
</dbReference>
<protein>
    <recommendedName>
        <fullName evidence="1">Sulfatase N-terminal domain-containing protein</fullName>
    </recommendedName>
</protein>
<evidence type="ECO:0000259" key="1">
    <source>
        <dbReference type="Pfam" id="PF00884"/>
    </source>
</evidence>
<dbReference type="InterPro" id="IPR017850">
    <property type="entry name" value="Alkaline_phosphatase_core_sf"/>
</dbReference>
<geneLocation type="plasmid" evidence="2">
    <name>unnamed1</name>
</geneLocation>
<evidence type="ECO:0000313" key="3">
    <source>
        <dbReference type="Proteomes" id="UP000236584"/>
    </source>
</evidence>
<accession>A0A2I8VQG1</accession>
<dbReference type="InterPro" id="IPR052701">
    <property type="entry name" value="GAG_Ulvan_Degrading_Sulfatases"/>
</dbReference>
<gene>
    <name evidence="2" type="ORF">C2R22_21430</name>
</gene>
<sequence>MPPNIVWLTLESLRFDHTSLSGYKRDTTPFLQSIAAESSAVSFDKCFSHGIWTRPASASILTGTYPSHHQAGMGSDVIPDDLPTVPSCSVNASTRPRGCPRSHTWGRRPGWTEASISFNTSSAIHSAKQFIQRI</sequence>
<dbReference type="SUPFAM" id="SSF53649">
    <property type="entry name" value="Alkaline phosphatase-like"/>
    <property type="match status" value="1"/>
</dbReference>
<proteinExistence type="predicted"/>
<organism evidence="2 3">
    <name type="scientific">Salinigranum rubrum</name>
    <dbReference type="NCBI Taxonomy" id="755307"/>
    <lineage>
        <taxon>Archaea</taxon>
        <taxon>Methanobacteriati</taxon>
        <taxon>Methanobacteriota</taxon>
        <taxon>Stenosarchaea group</taxon>
        <taxon>Halobacteria</taxon>
        <taxon>Halobacteriales</taxon>
        <taxon>Haloferacaceae</taxon>
        <taxon>Salinigranum</taxon>
    </lineage>
</organism>
<dbReference type="PANTHER" id="PTHR43751:SF3">
    <property type="entry name" value="SULFATASE N-TERMINAL DOMAIN-CONTAINING PROTEIN"/>
    <property type="match status" value="1"/>
</dbReference>